<dbReference type="AlphaFoldDB" id="A0AAU8PNR1"/>
<evidence type="ECO:0008006" key="4">
    <source>
        <dbReference type="Google" id="ProtNLM"/>
    </source>
</evidence>
<dbReference type="PROSITE" id="PS51257">
    <property type="entry name" value="PROKAR_LIPOPROTEIN"/>
    <property type="match status" value="1"/>
</dbReference>
<name>A0AAU8PNR1_CORPS</name>
<gene>
    <name evidence="2" type="ORF">CP258_09145</name>
</gene>
<dbReference type="EMBL" id="CP003540">
    <property type="protein sequence ID" value="AFK17403.2"/>
    <property type="molecule type" value="Genomic_DNA"/>
</dbReference>
<feature type="signal peptide" evidence="1">
    <location>
        <begin position="1"/>
        <end position="30"/>
    </location>
</feature>
<evidence type="ECO:0000313" key="3">
    <source>
        <dbReference type="Proteomes" id="UP000006465"/>
    </source>
</evidence>
<accession>A0AAU8PNR1</accession>
<keyword evidence="1" id="KW-0732">Signal</keyword>
<dbReference type="Proteomes" id="UP000006465">
    <property type="component" value="Chromosome"/>
</dbReference>
<dbReference type="KEGG" id="coe:CP258_09145"/>
<feature type="chain" id="PRO_5043470872" description="Lipoprotein LpqE" evidence="1">
    <location>
        <begin position="31"/>
        <end position="191"/>
    </location>
</feature>
<organism evidence="2 3">
    <name type="scientific">Corynebacterium pseudotuberculosis 258</name>
    <dbReference type="NCBI Taxonomy" id="1168865"/>
    <lineage>
        <taxon>Bacteria</taxon>
        <taxon>Bacillati</taxon>
        <taxon>Actinomycetota</taxon>
        <taxon>Actinomycetes</taxon>
        <taxon>Mycobacteriales</taxon>
        <taxon>Corynebacteriaceae</taxon>
        <taxon>Corynebacterium</taxon>
    </lineage>
</organism>
<reference evidence="2 3" key="1">
    <citation type="journal article" date="2013" name="J. Biotechnol.">
        <title>Genome sequence of Corynebacterium pseudotuberculosis biovar equi strain 258 and prediction of antigenic targets to improve biotechnological vaccine production.</title>
        <authorList>
            <person name="Soares S.C."/>
            <person name="Trost E."/>
            <person name="Ramos R.T."/>
            <person name="Carneiro A.R."/>
            <person name="Santos A.R."/>
            <person name="Pinto A.C."/>
            <person name="Barbosa E."/>
            <person name="Aburjaile F."/>
            <person name="Ali A."/>
            <person name="Diniz C.A."/>
            <person name="Hassan S.S."/>
            <person name="Fiaux K."/>
            <person name="Guimaraes L.C."/>
            <person name="Bakhtiar S.M."/>
            <person name="Pereira U."/>
            <person name="Almeida S.S."/>
            <person name="Abreu V.A."/>
            <person name="Rocha F.S."/>
            <person name="Dorella F.A."/>
            <person name="Miyoshi A."/>
            <person name="Silva A."/>
            <person name="Azevedo V."/>
            <person name="Tauch A."/>
        </authorList>
    </citation>
    <scope>NUCLEOTIDE SEQUENCE [LARGE SCALE GENOMIC DNA]</scope>
    <source>
        <strain evidence="2 3">258</strain>
    </source>
</reference>
<protein>
    <recommendedName>
        <fullName evidence="4">Lipoprotein LpqE</fullName>
    </recommendedName>
</protein>
<dbReference type="RefSeq" id="WP_014523599.1">
    <property type="nucleotide sequence ID" value="NC_017945.3"/>
</dbReference>
<evidence type="ECO:0000256" key="1">
    <source>
        <dbReference type="SAM" id="SignalP"/>
    </source>
</evidence>
<sequence>MEDEQVKSMKSVARRGALISVAAVSTIALAACSAGQITQTSSQVAAVDGTQADTENGTIAVRDVTVHFTDKGEAGVKFTAINQDNSNARHTLKSITVGGEKAVITGDTTINSDCSLVGDVPSEVAKLTKPKNICIEHVSTSIANTGLAAGGNKEVVFSFDSGTITTTATISTPVVESGTQDREVGGHAAAH</sequence>
<evidence type="ECO:0000313" key="2">
    <source>
        <dbReference type="EMBL" id="AFK17403.2"/>
    </source>
</evidence>
<proteinExistence type="predicted"/>